<evidence type="ECO:0000259" key="11">
    <source>
        <dbReference type="PROSITE" id="PS50179"/>
    </source>
</evidence>
<reference evidence="13" key="1">
    <citation type="submission" date="2017-01" db="EMBL/GenBank/DDBJ databases">
        <title>Comparative genomics of anhydrobiosis in the tardigrade Hypsibius dujardini.</title>
        <authorList>
            <person name="Yoshida Y."/>
            <person name="Koutsovoulos G."/>
            <person name="Laetsch D."/>
            <person name="Stevens L."/>
            <person name="Kumar S."/>
            <person name="Horikawa D."/>
            <person name="Ishino K."/>
            <person name="Komine S."/>
            <person name="Tomita M."/>
            <person name="Blaxter M."/>
            <person name="Arakawa K."/>
        </authorList>
    </citation>
    <scope>NUCLEOTIDE SEQUENCE [LARGE SCALE GENOMIC DNA]</scope>
    <source>
        <strain evidence="13">Z151</strain>
    </source>
</reference>
<keyword evidence="6" id="KW-0653">Protein transport</keyword>
<feature type="compositionally biased region" description="Basic and acidic residues" evidence="9">
    <location>
        <begin position="12"/>
        <end position="21"/>
    </location>
</feature>
<dbReference type="PANTHER" id="PTHR45929:SF3">
    <property type="entry name" value="JAK PATHWAY SIGNAL TRANSDUCTION ADAPTOR MOLECULE"/>
    <property type="match status" value="1"/>
</dbReference>
<evidence type="ECO:0000256" key="2">
    <source>
        <dbReference type="ARBA" id="ARBA00009666"/>
    </source>
</evidence>
<dbReference type="GO" id="GO:0033565">
    <property type="term" value="C:ESCRT-0 complex"/>
    <property type="evidence" value="ECO:0007669"/>
    <property type="project" value="TreeGrafter"/>
</dbReference>
<dbReference type="PRINTS" id="PR00452">
    <property type="entry name" value="SH3DOMAIN"/>
</dbReference>
<feature type="compositionally biased region" description="Low complexity" evidence="9">
    <location>
        <begin position="461"/>
        <end position="472"/>
    </location>
</feature>
<dbReference type="EMBL" id="MTYJ01000042">
    <property type="protein sequence ID" value="OQV19175.1"/>
    <property type="molecule type" value="Genomic_DNA"/>
</dbReference>
<feature type="compositionally biased region" description="Pro residues" evidence="9">
    <location>
        <begin position="473"/>
        <end position="491"/>
    </location>
</feature>
<dbReference type="SMART" id="SM00288">
    <property type="entry name" value="VHS"/>
    <property type="match status" value="1"/>
</dbReference>
<proteinExistence type="inferred from homology"/>
<feature type="coiled-coil region" evidence="8">
    <location>
        <begin position="386"/>
        <end position="420"/>
    </location>
</feature>
<dbReference type="InterPro" id="IPR050670">
    <property type="entry name" value="STAM"/>
</dbReference>
<feature type="compositionally biased region" description="Low complexity" evidence="9">
    <location>
        <begin position="523"/>
        <end position="552"/>
    </location>
</feature>
<comment type="subcellular location">
    <subcellularLocation>
        <location evidence="1">Endosome</location>
    </subcellularLocation>
</comment>
<dbReference type="GO" id="GO:0043328">
    <property type="term" value="P:protein transport to vacuole involved in ubiquitin-dependent protein catabolic process via the multivesicular body sorting pathway"/>
    <property type="evidence" value="ECO:0007669"/>
    <property type="project" value="TreeGrafter"/>
</dbReference>
<evidence type="ECO:0000256" key="5">
    <source>
        <dbReference type="ARBA" id="ARBA00022753"/>
    </source>
</evidence>
<dbReference type="PANTHER" id="PTHR45929">
    <property type="entry name" value="JAK PATHWAY SIGNAL TRANSDUCTION ADAPTOR MOLECULE"/>
    <property type="match status" value="1"/>
</dbReference>
<dbReference type="PROSITE" id="PS50330">
    <property type="entry name" value="UIM"/>
    <property type="match status" value="1"/>
</dbReference>
<dbReference type="Pfam" id="PF00018">
    <property type="entry name" value="SH3_1"/>
    <property type="match status" value="1"/>
</dbReference>
<dbReference type="GO" id="GO:0043130">
    <property type="term" value="F:ubiquitin binding"/>
    <property type="evidence" value="ECO:0007669"/>
    <property type="project" value="InterPro"/>
</dbReference>
<feature type="region of interest" description="Disordered" evidence="9">
    <location>
        <begin position="435"/>
        <end position="552"/>
    </location>
</feature>
<dbReference type="Proteomes" id="UP000192578">
    <property type="component" value="Unassembled WGS sequence"/>
</dbReference>
<gene>
    <name evidence="12" type="ORF">BV898_06812</name>
</gene>
<keyword evidence="4" id="KW-0813">Transport</keyword>
<keyword evidence="13" id="KW-1185">Reference proteome</keyword>
<keyword evidence="5" id="KW-0967">Endosome</keyword>
<dbReference type="Gene3D" id="2.30.30.40">
    <property type="entry name" value="SH3 Domains"/>
    <property type="match status" value="1"/>
</dbReference>
<feature type="compositionally biased region" description="Polar residues" evidence="9">
    <location>
        <begin position="1"/>
        <end position="10"/>
    </location>
</feature>
<name>A0A1W0WVD9_HYPEX</name>
<feature type="domain" description="SH3" evidence="10">
    <location>
        <begin position="250"/>
        <end position="309"/>
    </location>
</feature>
<evidence type="ECO:0000256" key="9">
    <source>
        <dbReference type="SAM" id="MobiDB-lite"/>
    </source>
</evidence>
<evidence type="ECO:0000313" key="13">
    <source>
        <dbReference type="Proteomes" id="UP000192578"/>
    </source>
</evidence>
<protein>
    <submittedName>
        <fullName evidence="12">Signal transducing adapter molecule 2</fullName>
    </submittedName>
</protein>
<feature type="domain" description="VHS" evidence="11">
    <location>
        <begin position="17"/>
        <end position="148"/>
    </location>
</feature>
<dbReference type="SUPFAM" id="SSF50044">
    <property type="entry name" value="SH3-domain"/>
    <property type="match status" value="1"/>
</dbReference>
<dbReference type="InterPro" id="IPR003903">
    <property type="entry name" value="UIM_dom"/>
</dbReference>
<sequence>MGLFSGNSSIEHAVEEATDGKKTVEDWQEMLEIIDQIEQQPNGAKEALKAIMKRIKHRDPHVGVLALSLLDACVANAKRKFHLEVSSRVFDDEVRGMFKNSQNFNRELLEKFALLIKKWSENEFKSDPALALIPSLWLHLKSTKSSFVPEGALVVGRATAGSAFSASQSSSSTGRSADPAAIQKKEEEDFAKAIALSLEEENKKKRSGSASASLLSSSMASTSLYPTVNTNGGGGSTNQPIYATVKKEPKESRKVRAMYDFEAVEDNELTFKAGEILHVIDDSDPNWWKGSNHRGEGLFPTNFVTSDLNYEAENDFSSSPKKKNSAEVASLTSTDVPVELKPVTIDEALIDQTLNQIHDADPEGERPDPADLLELEDQCTRMWPLIDNELQQADKLQSALEEISTQINDALAMYDNVMKEQAAQMPPMGYPPIVEHSLPPGHYTHGPVGNQYAQPPPPQPGAYQAYQEQYPGYGPPPGTAYGPPPPGPPGMPQHQLPPQQAAFQPYVPNQQQAKLAAAQSGMGQQYQQQQQPVNYPGQPQQQPYVYPQQPQQ</sequence>
<evidence type="ECO:0000256" key="4">
    <source>
        <dbReference type="ARBA" id="ARBA00022448"/>
    </source>
</evidence>
<dbReference type="PROSITE" id="PS50002">
    <property type="entry name" value="SH3"/>
    <property type="match status" value="1"/>
</dbReference>
<dbReference type="GO" id="GO:0035091">
    <property type="term" value="F:phosphatidylinositol binding"/>
    <property type="evidence" value="ECO:0007669"/>
    <property type="project" value="InterPro"/>
</dbReference>
<feature type="region of interest" description="Disordered" evidence="9">
    <location>
        <begin position="1"/>
        <end position="21"/>
    </location>
</feature>
<keyword evidence="8" id="KW-0175">Coiled coil</keyword>
<evidence type="ECO:0000256" key="1">
    <source>
        <dbReference type="ARBA" id="ARBA00004177"/>
    </source>
</evidence>
<evidence type="ECO:0000256" key="8">
    <source>
        <dbReference type="SAM" id="Coils"/>
    </source>
</evidence>
<dbReference type="InterPro" id="IPR008942">
    <property type="entry name" value="ENTH_VHS"/>
</dbReference>
<evidence type="ECO:0000256" key="3">
    <source>
        <dbReference type="ARBA" id="ARBA00022443"/>
    </source>
</evidence>
<dbReference type="Pfam" id="PF00790">
    <property type="entry name" value="VHS"/>
    <property type="match status" value="1"/>
</dbReference>
<dbReference type="InterPro" id="IPR002014">
    <property type="entry name" value="VHS_dom"/>
</dbReference>
<accession>A0A1W0WVD9</accession>
<evidence type="ECO:0000256" key="7">
    <source>
        <dbReference type="PROSITE-ProRule" id="PRU00192"/>
    </source>
</evidence>
<comment type="similarity">
    <text evidence="2">Belongs to the STAM family.</text>
</comment>
<evidence type="ECO:0000259" key="10">
    <source>
        <dbReference type="PROSITE" id="PS50002"/>
    </source>
</evidence>
<evidence type="ECO:0000256" key="6">
    <source>
        <dbReference type="ARBA" id="ARBA00022927"/>
    </source>
</evidence>
<keyword evidence="3 7" id="KW-0728">SH3 domain</keyword>
<dbReference type="InterPro" id="IPR036028">
    <property type="entry name" value="SH3-like_dom_sf"/>
</dbReference>
<evidence type="ECO:0000313" key="12">
    <source>
        <dbReference type="EMBL" id="OQV19175.1"/>
    </source>
</evidence>
<dbReference type="PROSITE" id="PS50179">
    <property type="entry name" value="VHS"/>
    <property type="match status" value="1"/>
</dbReference>
<dbReference type="SUPFAM" id="SSF48464">
    <property type="entry name" value="ENTH/VHS domain"/>
    <property type="match status" value="1"/>
</dbReference>
<dbReference type="AlphaFoldDB" id="A0A1W0WVD9"/>
<organism evidence="12 13">
    <name type="scientific">Hypsibius exemplaris</name>
    <name type="common">Freshwater tardigrade</name>
    <dbReference type="NCBI Taxonomy" id="2072580"/>
    <lineage>
        <taxon>Eukaryota</taxon>
        <taxon>Metazoa</taxon>
        <taxon>Ecdysozoa</taxon>
        <taxon>Tardigrada</taxon>
        <taxon>Eutardigrada</taxon>
        <taxon>Parachela</taxon>
        <taxon>Hypsibioidea</taxon>
        <taxon>Hypsibiidae</taxon>
        <taxon>Hypsibius</taxon>
    </lineage>
</organism>
<dbReference type="Gene3D" id="1.25.40.90">
    <property type="match status" value="1"/>
</dbReference>
<dbReference type="InterPro" id="IPR001452">
    <property type="entry name" value="SH3_domain"/>
</dbReference>
<dbReference type="SMART" id="SM00326">
    <property type="entry name" value="SH3"/>
    <property type="match status" value="1"/>
</dbReference>
<dbReference type="CDD" id="cd11820">
    <property type="entry name" value="SH3_STAM"/>
    <property type="match status" value="1"/>
</dbReference>
<comment type="caution">
    <text evidence="12">The sequence shown here is derived from an EMBL/GenBank/DDBJ whole genome shotgun (WGS) entry which is preliminary data.</text>
</comment>
<dbReference type="OrthoDB" id="10068368at2759"/>
<dbReference type="Gene3D" id="1.20.5.1940">
    <property type="match status" value="1"/>
</dbReference>